<accession>A0ACD0NSW8</accession>
<dbReference type="EMBL" id="KZ820121">
    <property type="protein sequence ID" value="PWN48938.1"/>
    <property type="molecule type" value="Genomic_DNA"/>
</dbReference>
<sequence>MDPFYQMDSSGPTGSSPASQIQQLVSTFLVSDGKHSSSPHAVHQLIQSLRSSNLLFKLSNPIFPSSDAQDQPQQVHKLVLRINSLISSQSQAGYSIADLWLSQSPSAWHEANLSASAPSWLSHAINLITSPSTLTNPDINLLSSALSLVTNHILTSPSPSRQEFNRQVVLPNLPKFAQALSNLADAISQSGRVQRDAQALHLVITTLASQLRTHPAAYRQLAAKIHALCIRLLFQLEPESLAAPLVVASVQLLSALHLTGALAAKSGDGASSRATQAQLWQTTAIAAISTARDAWKECVSGFDLEQIGIQVDSGNRNEASQDSFEQPPLPTDPLLRTPAALARLELLLGSSRAPGVIQLLLRISTPRPVPLPVGSLLNLARTMLSLSPATPSKRTAEASLVSLQTALLPRLYIPALSLATQTVLACPAAANPHSAELLSSICALLEATKGSGSAKAFSSYTPTIKLAAFRTLSLLVGSGRCSSGGPSSSTLPKGAGLALDPSARITLRLARLSASQIGSVIISPASDASSAVGNPNGGFSSVPSSANGGGGGGGGGGRRNKKAKLYESDAVFGFSRDAGDGLRKATSEELGSTQAALEVLLAVYPHLVTELSPQHYDLGLTSAMCIMGLVEVLLECDSAGAKASGISRDVSGCSHVSLLVASLHGLAWLLMASPSTLLSLILARATKTISLARQASNSHLRSAAIHASAALNEARRGRLIPLVRSANSDEVSPPEGSKLSVQIQNTIDSNNPGAREQDVISRVLGTKIHLDPSQGNGSDVPGGEEEFLDETMEDEERKGCVQGVVVDDSNPRPPPTLLSNLGTLVSPSASPLSSPSRSGGAGLSPDPVKKITRPSTPRIGSPSAAVTVSSSERQHQHSVADVSKKTTPSEKENETAAAAAAAAAEIFGAGPSSPSRATTATIPRTPSNLVVAASTINDEEVGGGSALDQNDDDDDEEMPEIDLRDSDEESDGQDDGGVEKGEGEETPSND</sequence>
<evidence type="ECO:0000313" key="2">
    <source>
        <dbReference type="Proteomes" id="UP000245626"/>
    </source>
</evidence>
<keyword evidence="2" id="KW-1185">Reference proteome</keyword>
<dbReference type="Proteomes" id="UP000245626">
    <property type="component" value="Unassembled WGS sequence"/>
</dbReference>
<proteinExistence type="predicted"/>
<organism evidence="1 2">
    <name type="scientific">Violaceomyces palustris</name>
    <dbReference type="NCBI Taxonomy" id="1673888"/>
    <lineage>
        <taxon>Eukaryota</taxon>
        <taxon>Fungi</taxon>
        <taxon>Dikarya</taxon>
        <taxon>Basidiomycota</taxon>
        <taxon>Ustilaginomycotina</taxon>
        <taxon>Ustilaginomycetes</taxon>
        <taxon>Violaceomycetales</taxon>
        <taxon>Violaceomycetaceae</taxon>
        <taxon>Violaceomyces</taxon>
    </lineage>
</organism>
<name>A0ACD0NSW8_9BASI</name>
<reference evidence="1 2" key="1">
    <citation type="journal article" date="2018" name="Mol. Biol. Evol.">
        <title>Broad Genomic Sampling Reveals a Smut Pathogenic Ancestry of the Fungal Clade Ustilaginomycotina.</title>
        <authorList>
            <person name="Kijpornyongpan T."/>
            <person name="Mondo S.J."/>
            <person name="Barry K."/>
            <person name="Sandor L."/>
            <person name="Lee J."/>
            <person name="Lipzen A."/>
            <person name="Pangilinan J."/>
            <person name="LaButti K."/>
            <person name="Hainaut M."/>
            <person name="Henrissat B."/>
            <person name="Grigoriev I.V."/>
            <person name="Spatafora J.W."/>
            <person name="Aime M.C."/>
        </authorList>
    </citation>
    <scope>NUCLEOTIDE SEQUENCE [LARGE SCALE GENOMIC DNA]</scope>
    <source>
        <strain evidence="1 2">SA 807</strain>
    </source>
</reference>
<protein>
    <submittedName>
        <fullName evidence="1">Uncharacterized protein</fullName>
    </submittedName>
</protein>
<evidence type="ECO:0000313" key="1">
    <source>
        <dbReference type="EMBL" id="PWN48938.1"/>
    </source>
</evidence>
<gene>
    <name evidence="1" type="ORF">IE53DRAFT_388858</name>
</gene>